<dbReference type="OrthoDB" id="2501845at2759"/>
<dbReference type="EMBL" id="ADAS02000057">
    <property type="protein sequence ID" value="OAV92930.1"/>
    <property type="molecule type" value="Genomic_DNA"/>
</dbReference>
<evidence type="ECO:0000256" key="2">
    <source>
        <dbReference type="SAM" id="Phobius"/>
    </source>
</evidence>
<keyword evidence="2" id="KW-0472">Membrane</keyword>
<accession>A0A180GJV0</accession>
<name>A0A180GJV0_PUCT1</name>
<keyword evidence="2" id="KW-1133">Transmembrane helix</keyword>
<keyword evidence="5" id="KW-1185">Reference proteome</keyword>
<evidence type="ECO:0000313" key="3">
    <source>
        <dbReference type="EMBL" id="OAV92930.1"/>
    </source>
</evidence>
<sequence length="408" mass="46742">MKYSRATSAILTYFYSFLILTYVKVSVGSLPGLPGLHATYSLPEPLQQPISITSSASHRLDDPLSRSKSTLKDTTSKMAHIASKLVLKSLGRDTSRQCCFGRVYPQIASKGKSSTTAPEREFRKESRKDHTIGHPTVNPSINQLQLDQMDKLNQWKSMPEVAYFIGELELGITQIVNAIIYLEVPFLAPEDLYLLLTRFASEEMKYKQTPETFAHLVQNFICDVYSSRIGSNQPNLVANTYLNNELKIYKTYASLPIFRLVKIEILECLKAMISSASRYYKDARREMDIWQEKVHSIIQMLKFIQTEMSPFKNNKIRRKLLVNQVSQTKVRSGDTGLFEFLETGAQTDISVKRIQSFLLLNTKGATPVHREKLFTHVQNIYDDLSSMCRNFYTPLNLNHRNALELQWD</sequence>
<organism evidence="3">
    <name type="scientific">Puccinia triticina (isolate 1-1 / race 1 (BBBD))</name>
    <name type="common">Brown leaf rust fungus</name>
    <dbReference type="NCBI Taxonomy" id="630390"/>
    <lineage>
        <taxon>Eukaryota</taxon>
        <taxon>Fungi</taxon>
        <taxon>Dikarya</taxon>
        <taxon>Basidiomycota</taxon>
        <taxon>Pucciniomycotina</taxon>
        <taxon>Pucciniomycetes</taxon>
        <taxon>Pucciniales</taxon>
        <taxon>Pucciniaceae</taxon>
        <taxon>Puccinia</taxon>
    </lineage>
</organism>
<protein>
    <submittedName>
        <fullName evidence="3 4">Uncharacterized protein</fullName>
    </submittedName>
</protein>
<evidence type="ECO:0000313" key="5">
    <source>
        <dbReference type="Proteomes" id="UP000005240"/>
    </source>
</evidence>
<reference evidence="3" key="2">
    <citation type="submission" date="2016-05" db="EMBL/GenBank/DDBJ databases">
        <title>Comparative analysis highlights variable genome content of wheat rusts and divergence of the mating loci.</title>
        <authorList>
            <person name="Cuomo C.A."/>
            <person name="Bakkeren G."/>
            <person name="Szabo L."/>
            <person name="Khalil H."/>
            <person name="Joly D."/>
            <person name="Goldberg J."/>
            <person name="Young S."/>
            <person name="Zeng Q."/>
            <person name="Fellers J."/>
        </authorList>
    </citation>
    <scope>NUCLEOTIDE SEQUENCE [LARGE SCALE GENOMIC DNA]</scope>
    <source>
        <strain evidence="3">1-1 BBBD Race 1</strain>
    </source>
</reference>
<gene>
    <name evidence="3" type="ORF">PTTG_27481</name>
</gene>
<reference evidence="3" key="1">
    <citation type="submission" date="2009-11" db="EMBL/GenBank/DDBJ databases">
        <authorList>
            <consortium name="The Broad Institute Genome Sequencing Platform"/>
            <person name="Ward D."/>
            <person name="Feldgarden M."/>
            <person name="Earl A."/>
            <person name="Young S.K."/>
            <person name="Zeng Q."/>
            <person name="Koehrsen M."/>
            <person name="Alvarado L."/>
            <person name="Berlin A."/>
            <person name="Bochicchio J."/>
            <person name="Borenstein D."/>
            <person name="Chapman S.B."/>
            <person name="Chen Z."/>
            <person name="Engels R."/>
            <person name="Freedman E."/>
            <person name="Gellesch M."/>
            <person name="Goldberg J."/>
            <person name="Griggs A."/>
            <person name="Gujja S."/>
            <person name="Heilman E."/>
            <person name="Heiman D."/>
            <person name="Hepburn T."/>
            <person name="Howarth C."/>
            <person name="Jen D."/>
            <person name="Larson L."/>
            <person name="Lewis B."/>
            <person name="Mehta T."/>
            <person name="Park D."/>
            <person name="Pearson M."/>
            <person name="Roberts A."/>
            <person name="Saif S."/>
            <person name="Shea T."/>
            <person name="Shenoy N."/>
            <person name="Sisk P."/>
            <person name="Stolte C."/>
            <person name="Sykes S."/>
            <person name="Thomson T."/>
            <person name="Walk T."/>
            <person name="White J."/>
            <person name="Yandava C."/>
            <person name="Izard J."/>
            <person name="Baranova O.V."/>
            <person name="Blanton J.M."/>
            <person name="Tanner A.C."/>
            <person name="Dewhirst F.E."/>
            <person name="Haas B."/>
            <person name="Nusbaum C."/>
            <person name="Birren B."/>
        </authorList>
    </citation>
    <scope>NUCLEOTIDE SEQUENCE [LARGE SCALE GENOMIC DNA]</scope>
    <source>
        <strain evidence="3">1-1 BBBD Race 1</strain>
    </source>
</reference>
<feature type="transmembrane region" description="Helical" evidence="2">
    <location>
        <begin position="12"/>
        <end position="33"/>
    </location>
</feature>
<dbReference type="AlphaFoldDB" id="A0A180GJV0"/>
<dbReference type="Proteomes" id="UP000005240">
    <property type="component" value="Unassembled WGS sequence"/>
</dbReference>
<dbReference type="EnsemblFungi" id="PTTG_27481-t43_1">
    <property type="protein sequence ID" value="PTTG_27481-t43_1-p1"/>
    <property type="gene ID" value="PTTG_27481"/>
</dbReference>
<dbReference type="VEuPathDB" id="FungiDB:PTTG_27481"/>
<feature type="region of interest" description="Disordered" evidence="1">
    <location>
        <begin position="110"/>
        <end position="137"/>
    </location>
</feature>
<proteinExistence type="predicted"/>
<feature type="compositionally biased region" description="Basic and acidic residues" evidence="1">
    <location>
        <begin position="118"/>
        <end position="132"/>
    </location>
</feature>
<reference evidence="4" key="4">
    <citation type="submission" date="2025-05" db="UniProtKB">
        <authorList>
            <consortium name="EnsemblFungi"/>
        </authorList>
    </citation>
    <scope>IDENTIFICATION</scope>
    <source>
        <strain evidence="4">isolate 1-1 / race 1 (BBBD)</strain>
    </source>
</reference>
<evidence type="ECO:0000313" key="4">
    <source>
        <dbReference type="EnsemblFungi" id="PTTG_27481-t43_1-p1"/>
    </source>
</evidence>
<evidence type="ECO:0000256" key="1">
    <source>
        <dbReference type="SAM" id="MobiDB-lite"/>
    </source>
</evidence>
<keyword evidence="2" id="KW-0812">Transmembrane</keyword>
<reference evidence="4 5" key="3">
    <citation type="journal article" date="2017" name="G3 (Bethesda)">
        <title>Comparative analysis highlights variable genome content of wheat rusts and divergence of the mating loci.</title>
        <authorList>
            <person name="Cuomo C.A."/>
            <person name="Bakkeren G."/>
            <person name="Khalil H.B."/>
            <person name="Panwar V."/>
            <person name="Joly D."/>
            <person name="Linning R."/>
            <person name="Sakthikumar S."/>
            <person name="Song X."/>
            <person name="Adiconis X."/>
            <person name="Fan L."/>
            <person name="Goldberg J.M."/>
            <person name="Levin J.Z."/>
            <person name="Young S."/>
            <person name="Zeng Q."/>
            <person name="Anikster Y."/>
            <person name="Bruce M."/>
            <person name="Wang M."/>
            <person name="Yin C."/>
            <person name="McCallum B."/>
            <person name="Szabo L.J."/>
            <person name="Hulbert S."/>
            <person name="Chen X."/>
            <person name="Fellers J.P."/>
        </authorList>
    </citation>
    <scope>NUCLEOTIDE SEQUENCE</scope>
    <source>
        <strain evidence="5">Isolate 1-1 / race 1 (BBBD)</strain>
        <strain evidence="4">isolate 1-1 / race 1 (BBBD)</strain>
    </source>
</reference>